<dbReference type="EMBL" id="JAIWYP010000004">
    <property type="protein sequence ID" value="KAH3831134.1"/>
    <property type="molecule type" value="Genomic_DNA"/>
</dbReference>
<reference evidence="1" key="2">
    <citation type="submission" date="2020-11" db="EMBL/GenBank/DDBJ databases">
        <authorList>
            <person name="McCartney M.A."/>
            <person name="Auch B."/>
            <person name="Kono T."/>
            <person name="Mallez S."/>
            <person name="Becker A."/>
            <person name="Gohl D.M."/>
            <person name="Silverstein K.A.T."/>
            <person name="Koren S."/>
            <person name="Bechman K.B."/>
            <person name="Herman A."/>
            <person name="Abrahante J.E."/>
            <person name="Garbe J."/>
        </authorList>
    </citation>
    <scope>NUCLEOTIDE SEQUENCE</scope>
    <source>
        <strain evidence="1">Duluth1</strain>
        <tissue evidence="1">Whole animal</tissue>
    </source>
</reference>
<sequence>MDVARFLTDNAEVSHEAADRDVAWLAIDPVNLANYRVSECGTQESPHHLREKFK</sequence>
<keyword evidence="2" id="KW-1185">Reference proteome</keyword>
<dbReference type="AlphaFoldDB" id="A0A9D4HD14"/>
<name>A0A9D4HD14_DREPO</name>
<proteinExistence type="predicted"/>
<protein>
    <submittedName>
        <fullName evidence="1">Uncharacterized protein</fullName>
    </submittedName>
</protein>
<dbReference type="Proteomes" id="UP000828390">
    <property type="component" value="Unassembled WGS sequence"/>
</dbReference>
<comment type="caution">
    <text evidence="1">The sequence shown here is derived from an EMBL/GenBank/DDBJ whole genome shotgun (WGS) entry which is preliminary data.</text>
</comment>
<reference evidence="1" key="1">
    <citation type="journal article" date="2019" name="bioRxiv">
        <title>The Genome of the Zebra Mussel, Dreissena polymorpha: A Resource for Invasive Species Research.</title>
        <authorList>
            <person name="McCartney M.A."/>
            <person name="Auch B."/>
            <person name="Kono T."/>
            <person name="Mallez S."/>
            <person name="Zhang Y."/>
            <person name="Obille A."/>
            <person name="Becker A."/>
            <person name="Abrahante J.E."/>
            <person name="Garbe J."/>
            <person name="Badalamenti J.P."/>
            <person name="Herman A."/>
            <person name="Mangelson H."/>
            <person name="Liachko I."/>
            <person name="Sullivan S."/>
            <person name="Sone E.D."/>
            <person name="Koren S."/>
            <person name="Silverstein K.A.T."/>
            <person name="Beckman K.B."/>
            <person name="Gohl D.M."/>
        </authorList>
    </citation>
    <scope>NUCLEOTIDE SEQUENCE</scope>
    <source>
        <strain evidence="1">Duluth1</strain>
        <tissue evidence="1">Whole animal</tissue>
    </source>
</reference>
<organism evidence="1 2">
    <name type="scientific">Dreissena polymorpha</name>
    <name type="common">Zebra mussel</name>
    <name type="synonym">Mytilus polymorpha</name>
    <dbReference type="NCBI Taxonomy" id="45954"/>
    <lineage>
        <taxon>Eukaryota</taxon>
        <taxon>Metazoa</taxon>
        <taxon>Spiralia</taxon>
        <taxon>Lophotrochozoa</taxon>
        <taxon>Mollusca</taxon>
        <taxon>Bivalvia</taxon>
        <taxon>Autobranchia</taxon>
        <taxon>Heteroconchia</taxon>
        <taxon>Euheterodonta</taxon>
        <taxon>Imparidentia</taxon>
        <taxon>Neoheterodontei</taxon>
        <taxon>Myida</taxon>
        <taxon>Dreissenoidea</taxon>
        <taxon>Dreissenidae</taxon>
        <taxon>Dreissena</taxon>
    </lineage>
</organism>
<evidence type="ECO:0000313" key="2">
    <source>
        <dbReference type="Proteomes" id="UP000828390"/>
    </source>
</evidence>
<accession>A0A9D4HD14</accession>
<evidence type="ECO:0000313" key="1">
    <source>
        <dbReference type="EMBL" id="KAH3831134.1"/>
    </source>
</evidence>
<gene>
    <name evidence="1" type="ORF">DPMN_104396</name>
</gene>